<sequence length="71" mass="7411">MPSTDGSGAATTGYFVNDLVASQEVPGVERASWSLDPLQRFATQATFAYDEFGAPQPLSGAASISTKLGDR</sequence>
<gene>
    <name evidence="1" type="ORF">Cph01nite_30200</name>
</gene>
<name>A0ABQ4DPH5_9CELL</name>
<dbReference type="EMBL" id="BONP01000023">
    <property type="protein sequence ID" value="GIG41258.1"/>
    <property type="molecule type" value="Genomic_DNA"/>
</dbReference>
<protein>
    <submittedName>
        <fullName evidence="1">Uncharacterized protein</fullName>
    </submittedName>
</protein>
<reference evidence="1 2" key="1">
    <citation type="submission" date="2021-01" db="EMBL/GenBank/DDBJ databases">
        <title>Whole genome shotgun sequence of Cellulomonas phragmiteti NBRC 110785.</title>
        <authorList>
            <person name="Komaki H."/>
            <person name="Tamura T."/>
        </authorList>
    </citation>
    <scope>NUCLEOTIDE SEQUENCE [LARGE SCALE GENOMIC DNA]</scope>
    <source>
        <strain evidence="1 2">NBRC 110785</strain>
    </source>
</reference>
<keyword evidence="2" id="KW-1185">Reference proteome</keyword>
<comment type="caution">
    <text evidence="1">The sequence shown here is derived from an EMBL/GenBank/DDBJ whole genome shotgun (WGS) entry which is preliminary data.</text>
</comment>
<dbReference type="Proteomes" id="UP000614741">
    <property type="component" value="Unassembled WGS sequence"/>
</dbReference>
<evidence type="ECO:0000313" key="2">
    <source>
        <dbReference type="Proteomes" id="UP000614741"/>
    </source>
</evidence>
<dbReference type="RefSeq" id="WP_203675553.1">
    <property type="nucleotide sequence ID" value="NZ_BONP01000023.1"/>
</dbReference>
<proteinExistence type="predicted"/>
<organism evidence="1 2">
    <name type="scientific">Cellulomonas phragmiteti</name>
    <dbReference type="NCBI Taxonomy" id="478780"/>
    <lineage>
        <taxon>Bacteria</taxon>
        <taxon>Bacillati</taxon>
        <taxon>Actinomycetota</taxon>
        <taxon>Actinomycetes</taxon>
        <taxon>Micrococcales</taxon>
        <taxon>Cellulomonadaceae</taxon>
        <taxon>Cellulomonas</taxon>
    </lineage>
</organism>
<accession>A0ABQ4DPH5</accession>
<evidence type="ECO:0000313" key="1">
    <source>
        <dbReference type="EMBL" id="GIG41258.1"/>
    </source>
</evidence>